<protein>
    <submittedName>
        <fullName evidence="3">LDH2 family malate/lactate/ureidoglycolate dehydrogenase</fullName>
    </submittedName>
</protein>
<accession>A0A420WAU7</accession>
<reference evidence="3 4" key="1">
    <citation type="submission" date="2018-10" db="EMBL/GenBank/DDBJ databases">
        <title>Comparative analysis of microorganisms from saline springs in Andes Mountain Range, Colombia.</title>
        <authorList>
            <person name="Rubin E."/>
        </authorList>
    </citation>
    <scope>NUCLEOTIDE SEQUENCE [LARGE SCALE GENOMIC DNA]</scope>
    <source>
        <strain evidence="3 4">USBA 36</strain>
    </source>
</reference>
<keyword evidence="2" id="KW-0560">Oxidoreductase</keyword>
<dbReference type="Proteomes" id="UP000277424">
    <property type="component" value="Unassembled WGS sequence"/>
</dbReference>
<dbReference type="SUPFAM" id="SSF89733">
    <property type="entry name" value="L-sulfolactate dehydrogenase-like"/>
    <property type="match status" value="1"/>
</dbReference>
<dbReference type="GO" id="GO:0016491">
    <property type="term" value="F:oxidoreductase activity"/>
    <property type="evidence" value="ECO:0007669"/>
    <property type="project" value="UniProtKB-KW"/>
</dbReference>
<dbReference type="Gene3D" id="3.30.1370.60">
    <property type="entry name" value="Hypothetical oxidoreductase yiak, domain 2"/>
    <property type="match status" value="1"/>
</dbReference>
<dbReference type="InterPro" id="IPR043144">
    <property type="entry name" value="Mal/L-sulf/L-lact_DH-like_ah"/>
</dbReference>
<dbReference type="PANTHER" id="PTHR11091">
    <property type="entry name" value="OXIDOREDUCTASE-RELATED"/>
    <property type="match status" value="1"/>
</dbReference>
<evidence type="ECO:0000256" key="1">
    <source>
        <dbReference type="ARBA" id="ARBA00006056"/>
    </source>
</evidence>
<dbReference type="Pfam" id="PF02615">
    <property type="entry name" value="Ldh_2"/>
    <property type="match status" value="1"/>
</dbReference>
<dbReference type="InterPro" id="IPR036111">
    <property type="entry name" value="Mal/L-sulfo/L-lacto_DH-like_sf"/>
</dbReference>
<gene>
    <name evidence="3" type="ORF">BCL74_3370</name>
</gene>
<comment type="similarity">
    <text evidence="1">Belongs to the LDH2/MDH2 oxidoreductase family.</text>
</comment>
<dbReference type="InterPro" id="IPR043143">
    <property type="entry name" value="Mal/L-sulf/L-lact_DH-like_NADP"/>
</dbReference>
<organism evidence="3 4">
    <name type="scientific">Oceanibaculum indicum</name>
    <dbReference type="NCBI Taxonomy" id="526216"/>
    <lineage>
        <taxon>Bacteria</taxon>
        <taxon>Pseudomonadati</taxon>
        <taxon>Pseudomonadota</taxon>
        <taxon>Alphaproteobacteria</taxon>
        <taxon>Rhodospirillales</taxon>
        <taxon>Oceanibaculaceae</taxon>
        <taxon>Oceanibaculum</taxon>
    </lineage>
</organism>
<evidence type="ECO:0000256" key="2">
    <source>
        <dbReference type="ARBA" id="ARBA00023002"/>
    </source>
</evidence>
<evidence type="ECO:0000313" key="3">
    <source>
        <dbReference type="EMBL" id="RKQ68052.1"/>
    </source>
</evidence>
<dbReference type="InterPro" id="IPR003767">
    <property type="entry name" value="Malate/L-lactate_DH-like"/>
</dbReference>
<dbReference type="OrthoDB" id="9811519at2"/>
<sequence>MSGEITVKADVLAEQMTAIFRAWGMAEDAIGKCVEIMLEADLMGIDSHGVTMLPTYEQLFKDGRLEMNPEVKVVKETPVMAMIDGGGSLGHYPSSIAMDLAIEKAKKVGMAAVTVRHSNHYGAAGVYALRAARHGLIGISTSSVWNPAIVPTRAAEPMFGTNPFAFAAPTRKNRPFLLDMATSTVAIGKLKLAWLAGKTLPEGWALTPEGKPELSAELAMATRLMTPLGGSGTMSSHKGYGMAAMVEILSTMLAGATYAPLRNRPEGHYDIGHFFFALDPHAFRDETDFEDELDAMIDRLHNARPVDPAEPVLVPGDPEFDRRAKRERDGIPIAGPMVEMLAGIAERAGAPFTLARLAA</sequence>
<dbReference type="RefSeq" id="WP_121221785.1">
    <property type="nucleotide sequence ID" value="NZ_RBIG01000004.1"/>
</dbReference>
<name>A0A420WAU7_9PROT</name>
<comment type="caution">
    <text evidence="3">The sequence shown here is derived from an EMBL/GenBank/DDBJ whole genome shotgun (WGS) entry which is preliminary data.</text>
</comment>
<evidence type="ECO:0000313" key="4">
    <source>
        <dbReference type="Proteomes" id="UP000277424"/>
    </source>
</evidence>
<dbReference type="Gene3D" id="1.10.1530.10">
    <property type="match status" value="1"/>
</dbReference>
<dbReference type="PANTHER" id="PTHR11091:SF0">
    <property type="entry name" value="MALATE DEHYDROGENASE"/>
    <property type="match status" value="1"/>
</dbReference>
<dbReference type="EMBL" id="RBIG01000004">
    <property type="protein sequence ID" value="RKQ68052.1"/>
    <property type="molecule type" value="Genomic_DNA"/>
</dbReference>
<dbReference type="AlphaFoldDB" id="A0A420WAU7"/>
<proteinExistence type="inferred from homology"/>